<evidence type="ECO:0000313" key="2">
    <source>
        <dbReference type="Proteomes" id="UP001060085"/>
    </source>
</evidence>
<dbReference type="Proteomes" id="UP001060085">
    <property type="component" value="Linkage Group LG04"/>
</dbReference>
<organism evidence="1 2">
    <name type="scientific">Catharanthus roseus</name>
    <name type="common">Madagascar periwinkle</name>
    <name type="synonym">Vinca rosea</name>
    <dbReference type="NCBI Taxonomy" id="4058"/>
    <lineage>
        <taxon>Eukaryota</taxon>
        <taxon>Viridiplantae</taxon>
        <taxon>Streptophyta</taxon>
        <taxon>Embryophyta</taxon>
        <taxon>Tracheophyta</taxon>
        <taxon>Spermatophyta</taxon>
        <taxon>Magnoliopsida</taxon>
        <taxon>eudicotyledons</taxon>
        <taxon>Gunneridae</taxon>
        <taxon>Pentapetalae</taxon>
        <taxon>asterids</taxon>
        <taxon>lamiids</taxon>
        <taxon>Gentianales</taxon>
        <taxon>Apocynaceae</taxon>
        <taxon>Rauvolfioideae</taxon>
        <taxon>Vinceae</taxon>
        <taxon>Catharanthinae</taxon>
        <taxon>Catharanthus</taxon>
    </lineage>
</organism>
<gene>
    <name evidence="1" type="ORF">M9H77_16885</name>
</gene>
<dbReference type="EMBL" id="CM044704">
    <property type="protein sequence ID" value="KAI5667032.1"/>
    <property type="molecule type" value="Genomic_DNA"/>
</dbReference>
<name>A0ACC0B310_CATRO</name>
<comment type="caution">
    <text evidence="1">The sequence shown here is derived from an EMBL/GenBank/DDBJ whole genome shotgun (WGS) entry which is preliminary data.</text>
</comment>
<evidence type="ECO:0000313" key="1">
    <source>
        <dbReference type="EMBL" id="KAI5667032.1"/>
    </source>
</evidence>
<protein>
    <submittedName>
        <fullName evidence="1">Uncharacterized protein</fullName>
    </submittedName>
</protein>
<keyword evidence="2" id="KW-1185">Reference proteome</keyword>
<accession>A0ACC0B310</accession>
<proteinExistence type="predicted"/>
<reference evidence="2" key="1">
    <citation type="journal article" date="2023" name="Nat. Plants">
        <title>Single-cell RNA sequencing provides a high-resolution roadmap for understanding the multicellular compartmentation of specialized metabolism.</title>
        <authorList>
            <person name="Sun S."/>
            <person name="Shen X."/>
            <person name="Li Y."/>
            <person name="Li Y."/>
            <person name="Wang S."/>
            <person name="Li R."/>
            <person name="Zhang H."/>
            <person name="Shen G."/>
            <person name="Guo B."/>
            <person name="Wei J."/>
            <person name="Xu J."/>
            <person name="St-Pierre B."/>
            <person name="Chen S."/>
            <person name="Sun C."/>
        </authorList>
    </citation>
    <scope>NUCLEOTIDE SEQUENCE [LARGE SCALE GENOMIC DNA]</scope>
</reference>
<sequence length="172" mass="19927">MFLVVCTVRNSILGLGRLWPRNVAPKSLKMNELNLCMTVGWKGMRVLECFNNAISQLQHFNTEAAVKMETMKQIRRQGLYYKIDAGYSYEMVKYFLGKYDRFELTRIVELTKNSVLTECSLIKLESKDLPCSHMFRCMVIEHMQSIPSPCILNHGHARMVTGKILVVKYPKQ</sequence>